<keyword evidence="3 4" id="KW-0472">Membrane</keyword>
<dbReference type="AlphaFoldDB" id="A1X4P0"/>
<feature type="transmembrane region" description="Helical" evidence="4">
    <location>
        <begin position="7"/>
        <end position="29"/>
    </location>
</feature>
<feature type="transmembrane region" description="Helical" evidence="4">
    <location>
        <begin position="244"/>
        <end position="261"/>
    </location>
</feature>
<accession>A1X4P0</accession>
<feature type="transmembrane region" description="Helical" evidence="4">
    <location>
        <begin position="210"/>
        <end position="232"/>
    </location>
</feature>
<evidence type="ECO:0000256" key="3">
    <source>
        <dbReference type="ARBA" id="ARBA00023136"/>
    </source>
</evidence>
<dbReference type="InterPro" id="IPR011701">
    <property type="entry name" value="MFS"/>
</dbReference>
<evidence type="ECO:0000256" key="2">
    <source>
        <dbReference type="ARBA" id="ARBA00022989"/>
    </source>
</evidence>
<proteinExistence type="predicted"/>
<reference evidence="6" key="1">
    <citation type="journal article" date="2007" name="Arch. Microbiol.">
        <title>Isolation, sequencing and characterization of cluster genes involved in the biosynthesis and utilization of the siderophore of marine fish pathogen Vibrio alginolyticus.</title>
        <authorList>
            <person name="Wang Q."/>
            <person name="Liu Q."/>
            <person name="Ma Y."/>
            <person name="Zhou L."/>
            <person name="Zhang Y."/>
        </authorList>
    </citation>
    <scope>NUCLEOTIDE SEQUENCE</scope>
    <source>
        <strain evidence="6">MVPO1</strain>
    </source>
</reference>
<feature type="transmembrane region" description="Helical" evidence="4">
    <location>
        <begin position="369"/>
        <end position="387"/>
    </location>
</feature>
<dbReference type="PANTHER" id="PTHR23546">
    <property type="entry name" value="TRANSPORT PROTEIN"/>
    <property type="match status" value="1"/>
</dbReference>
<dbReference type="EMBL" id="DQ201184">
    <property type="protein sequence ID" value="ABM30203.1"/>
    <property type="molecule type" value="Genomic_DNA"/>
</dbReference>
<dbReference type="Pfam" id="PF07690">
    <property type="entry name" value="MFS_1"/>
    <property type="match status" value="1"/>
</dbReference>
<dbReference type="PROSITE" id="PS50850">
    <property type="entry name" value="MFS"/>
    <property type="match status" value="1"/>
</dbReference>
<keyword evidence="2 4" id="KW-1133">Transmembrane helix</keyword>
<dbReference type="SUPFAM" id="SSF103473">
    <property type="entry name" value="MFS general substrate transporter"/>
    <property type="match status" value="1"/>
</dbReference>
<dbReference type="PANTHER" id="PTHR23546:SF1">
    <property type="entry name" value="MEMBRANE PROTEIN"/>
    <property type="match status" value="1"/>
</dbReference>
<evidence type="ECO:0000259" key="5">
    <source>
        <dbReference type="PROSITE" id="PS50850"/>
    </source>
</evidence>
<gene>
    <name evidence="6" type="primary">pvsC</name>
</gene>
<feature type="transmembrane region" description="Helical" evidence="4">
    <location>
        <begin position="41"/>
        <end position="61"/>
    </location>
</feature>
<organism evidence="6">
    <name type="scientific">Vibrio alginolyticus</name>
    <dbReference type="NCBI Taxonomy" id="663"/>
    <lineage>
        <taxon>Bacteria</taxon>
        <taxon>Pseudomonadati</taxon>
        <taxon>Pseudomonadota</taxon>
        <taxon>Gammaproteobacteria</taxon>
        <taxon>Vibrionales</taxon>
        <taxon>Vibrionaceae</taxon>
        <taxon>Vibrio</taxon>
    </lineage>
</organism>
<feature type="transmembrane region" description="Helical" evidence="4">
    <location>
        <begin position="343"/>
        <end position="363"/>
    </location>
</feature>
<keyword evidence="1 4" id="KW-0812">Transmembrane</keyword>
<dbReference type="Gene3D" id="1.20.1250.20">
    <property type="entry name" value="MFS general substrate transporter like domains"/>
    <property type="match status" value="1"/>
</dbReference>
<feature type="transmembrane region" description="Helical" evidence="4">
    <location>
        <begin position="281"/>
        <end position="298"/>
    </location>
</feature>
<dbReference type="InterPro" id="IPR036259">
    <property type="entry name" value="MFS_trans_sf"/>
</dbReference>
<feature type="transmembrane region" description="Helical" evidence="4">
    <location>
        <begin position="159"/>
        <end position="181"/>
    </location>
</feature>
<dbReference type="GO" id="GO:0022857">
    <property type="term" value="F:transmembrane transporter activity"/>
    <property type="evidence" value="ECO:0007669"/>
    <property type="project" value="InterPro"/>
</dbReference>
<protein>
    <submittedName>
        <fullName evidence="6">PvsC</fullName>
    </submittedName>
</protein>
<feature type="transmembrane region" description="Helical" evidence="4">
    <location>
        <begin position="304"/>
        <end position="322"/>
    </location>
</feature>
<evidence type="ECO:0000313" key="6">
    <source>
        <dbReference type="EMBL" id="ABM30203.1"/>
    </source>
</evidence>
<evidence type="ECO:0000256" key="4">
    <source>
        <dbReference type="SAM" id="Phobius"/>
    </source>
</evidence>
<feature type="domain" description="Major facilitator superfamily (MFS) profile" evidence="5">
    <location>
        <begin position="4"/>
        <end position="391"/>
    </location>
</feature>
<evidence type="ECO:0000256" key="1">
    <source>
        <dbReference type="ARBA" id="ARBA00022692"/>
    </source>
</evidence>
<dbReference type="InterPro" id="IPR020846">
    <property type="entry name" value="MFS_dom"/>
</dbReference>
<name>A1X4P0_VIBAL</name>
<sequence length="421" mass="45978">MTKLIYSVLLCHFIAAFAALGMPLFLPVVLPTLGASIDADWAGVLFILPTFCTALAARFWGNFADRYGRRRSLLRAQLGLAAGFALCGFADNLAMFVFGLIVQGTFGGTMAASNSYLSSQIKEAKTLGKSLNKTQLSARLALIVAPIGLGWSLSETNPLNAYLWLCVLPLIAMGITLTLPVDKPADQNLEKPNSEPQQEKPVAQKNAMHAIRWIFFAQFGFAFSMVVTFPYFSPFVQQYGITNHAWIGFLYALPHGVYLLLAGKIHVLSDGLNRHQPLRTLWLGFALLAVSSALHLIASETALIAARIIFGIAMVCCYHGLHQHLASNLDRKLSGKVFSRFDAMSKWGGVAAGFCASFISSLGLLEVPFLLSAIVSVITLIALVLHFKIWKSTCYKLNPLRLASCARMRCSSTVRKPNSTR</sequence>